<dbReference type="Pfam" id="PF03190">
    <property type="entry name" value="Thioredox_DsbH"/>
    <property type="match status" value="1"/>
</dbReference>
<evidence type="ECO:0000259" key="1">
    <source>
        <dbReference type="Pfam" id="PF03190"/>
    </source>
</evidence>
<dbReference type="AlphaFoldDB" id="A0A0L6JM35"/>
<dbReference type="Gene3D" id="1.50.10.20">
    <property type="match status" value="1"/>
</dbReference>
<dbReference type="PANTHER" id="PTHR42899:SF1">
    <property type="entry name" value="SPERMATOGENESIS-ASSOCIATED PROTEIN 20"/>
    <property type="match status" value="1"/>
</dbReference>
<dbReference type="InterPro" id="IPR008928">
    <property type="entry name" value="6-hairpin_glycosidase_sf"/>
</dbReference>
<reference evidence="3" key="1">
    <citation type="submission" date="2015-07" db="EMBL/GenBank/DDBJ databases">
        <title>Near-Complete Genome Sequence of the Cellulolytic Bacterium Bacteroides (Pseudobacteroides) cellulosolvens ATCC 35603.</title>
        <authorList>
            <person name="Dassa B."/>
            <person name="Utturkar S.M."/>
            <person name="Klingeman D.M."/>
            <person name="Hurt R.A."/>
            <person name="Keller M."/>
            <person name="Xu J."/>
            <person name="Reddy Y.H.K."/>
            <person name="Borovok I."/>
            <person name="Grinberg I.R."/>
            <person name="Lamed R."/>
            <person name="Zhivin O."/>
            <person name="Bayer E.A."/>
            <person name="Brown S.D."/>
        </authorList>
    </citation>
    <scope>NUCLEOTIDE SEQUENCE [LARGE SCALE GENOMIC DNA]</scope>
    <source>
        <strain evidence="3">DSM 2933</strain>
    </source>
</reference>
<dbReference type="PIRSF" id="PIRSF006402">
    <property type="entry name" value="UCP006402_thioredoxin"/>
    <property type="match status" value="1"/>
</dbReference>
<dbReference type="STRING" id="398512.Bccel_2070"/>
<dbReference type="GO" id="GO:0005975">
    <property type="term" value="P:carbohydrate metabolic process"/>
    <property type="evidence" value="ECO:0007669"/>
    <property type="project" value="InterPro"/>
</dbReference>
<gene>
    <name evidence="2" type="ORF">Bccel_2070</name>
</gene>
<dbReference type="EMBL" id="LGTC01000001">
    <property type="protein sequence ID" value="KNY26805.1"/>
    <property type="molecule type" value="Genomic_DNA"/>
</dbReference>
<comment type="caution">
    <text evidence="2">The sequence shown here is derived from an EMBL/GenBank/DDBJ whole genome shotgun (WGS) entry which is preliminary data.</text>
</comment>
<evidence type="ECO:0000313" key="3">
    <source>
        <dbReference type="Proteomes" id="UP000036923"/>
    </source>
</evidence>
<protein>
    <recommendedName>
        <fullName evidence="1">Spermatogenesis-associated protein 20-like TRX domain-containing protein</fullName>
    </recommendedName>
</protein>
<dbReference type="InterPro" id="IPR036249">
    <property type="entry name" value="Thioredoxin-like_sf"/>
</dbReference>
<dbReference type="eggNOG" id="COG1331">
    <property type="taxonomic scope" value="Bacteria"/>
</dbReference>
<name>A0A0L6JM35_9FIRM</name>
<sequence length="617" mass="71052">MERESFEDEEVAKILNSGFISIKVDREERPDIDHIYMNVCQMLTNHGGWPLTVIMTPDQKPFFAGTYFPKHDSIGMAGLITILEKVKNAWDNNRKALVDSGDKIVGLLNTDQETFAEGIGEDTIIEAFTHFEEAFDEKHGGFGSAPKFPTPHTLYFLLRYWYNTKDPIALSIVEKTLISMYKGGIYDHVGFGFSRYSTDRKWLVPHFEKMLYDNALLAIAYIEAYQATGNKKYGEIADEILAYVQRDMTSPSGAFYSAEDADSEGEEGKFYVWSEDEIIEVLGKEDGEKYCRYFDITQKGNFEGKNIPNLIRTDLYDIDKEFLDRSRERLYRHRERRVHPYKDDKVLTSWNGLMIAALSIAGRVLGKKQYDYAAKKAVDFILKNLIRNDGRLLARYRDGEASYHAYVDDYSFFIWGLIELYETSYDEYYLKNAIELSKDLVKYFWDSQNGGFFVYGSDSEQLITRPKEIYDGATPSGNSVTAYNFLKLARITGDNKYEERAVQILNAFGAEIKKYPSGYTFFLIAAMYAKSNPKEVVVVSETANNEARRMLNVINEQFRPFTVSVLYLKDNNKLTDIIPYLENYNQIEDKATAYVCENFACRAPVTDINSFREMISN</sequence>
<dbReference type="InterPro" id="IPR004879">
    <property type="entry name" value="Ssp411-like_TRX"/>
</dbReference>
<accession>A0A0L6JM35</accession>
<dbReference type="OrthoDB" id="9762614at2"/>
<feature type="domain" description="Spermatogenesis-associated protein 20-like TRX" evidence="1">
    <location>
        <begin position="1"/>
        <end position="107"/>
    </location>
</feature>
<dbReference type="Gene3D" id="1.50.10.10">
    <property type="match status" value="1"/>
</dbReference>
<dbReference type="Gene3D" id="3.40.30.10">
    <property type="entry name" value="Glutaredoxin"/>
    <property type="match status" value="1"/>
</dbReference>
<dbReference type="SUPFAM" id="SSF48208">
    <property type="entry name" value="Six-hairpin glycosidases"/>
    <property type="match status" value="1"/>
</dbReference>
<dbReference type="PANTHER" id="PTHR42899">
    <property type="entry name" value="SPERMATOGENESIS-ASSOCIATED PROTEIN 20"/>
    <property type="match status" value="1"/>
</dbReference>
<evidence type="ECO:0000313" key="2">
    <source>
        <dbReference type="EMBL" id="KNY26805.1"/>
    </source>
</evidence>
<dbReference type="SUPFAM" id="SSF52833">
    <property type="entry name" value="Thioredoxin-like"/>
    <property type="match status" value="1"/>
</dbReference>
<dbReference type="InterPro" id="IPR024705">
    <property type="entry name" value="Ssp411"/>
</dbReference>
<organism evidence="2 3">
    <name type="scientific">Pseudobacteroides cellulosolvens ATCC 35603 = DSM 2933</name>
    <dbReference type="NCBI Taxonomy" id="398512"/>
    <lineage>
        <taxon>Bacteria</taxon>
        <taxon>Bacillati</taxon>
        <taxon>Bacillota</taxon>
        <taxon>Clostridia</taxon>
        <taxon>Eubacteriales</taxon>
        <taxon>Oscillospiraceae</taxon>
        <taxon>Pseudobacteroides</taxon>
    </lineage>
</organism>
<dbReference type="PATRIC" id="fig|398512.5.peg.2156"/>
<dbReference type="InterPro" id="IPR012341">
    <property type="entry name" value="6hp_glycosidase-like_sf"/>
</dbReference>
<proteinExistence type="predicted"/>
<keyword evidence="3" id="KW-1185">Reference proteome</keyword>
<dbReference type="Proteomes" id="UP000036923">
    <property type="component" value="Unassembled WGS sequence"/>
</dbReference>